<dbReference type="GO" id="GO:0003700">
    <property type="term" value="F:DNA-binding transcription factor activity"/>
    <property type="evidence" value="ECO:0007669"/>
    <property type="project" value="InterPro"/>
</dbReference>
<dbReference type="InterPro" id="IPR036388">
    <property type="entry name" value="WH-like_DNA-bd_sf"/>
</dbReference>
<accession>A0A5B0FXR9</accession>
<dbReference type="AlphaFoldDB" id="A0A5B0FXR9"/>
<dbReference type="Pfam" id="PF00126">
    <property type="entry name" value="HTH_1"/>
    <property type="match status" value="1"/>
</dbReference>
<dbReference type="GO" id="GO:0005829">
    <property type="term" value="C:cytosol"/>
    <property type="evidence" value="ECO:0007669"/>
    <property type="project" value="TreeGrafter"/>
</dbReference>
<dbReference type="FunFam" id="1.10.10.10:FF:000001">
    <property type="entry name" value="LysR family transcriptional regulator"/>
    <property type="match status" value="1"/>
</dbReference>
<evidence type="ECO:0000256" key="2">
    <source>
        <dbReference type="ARBA" id="ARBA00023015"/>
    </source>
</evidence>
<dbReference type="SUPFAM" id="SSF46785">
    <property type="entry name" value="Winged helix' DNA-binding domain"/>
    <property type="match status" value="1"/>
</dbReference>
<dbReference type="PANTHER" id="PTHR30419">
    <property type="entry name" value="HTH-TYPE TRANSCRIPTIONAL REGULATOR YBHD"/>
    <property type="match status" value="1"/>
</dbReference>
<dbReference type="Gene3D" id="3.40.190.290">
    <property type="match status" value="1"/>
</dbReference>
<evidence type="ECO:0000259" key="5">
    <source>
        <dbReference type="PROSITE" id="PS50931"/>
    </source>
</evidence>
<dbReference type="PROSITE" id="PS50931">
    <property type="entry name" value="HTH_LYSR"/>
    <property type="match status" value="1"/>
</dbReference>
<keyword evidence="2" id="KW-0805">Transcription regulation</keyword>
<dbReference type="InterPro" id="IPR036390">
    <property type="entry name" value="WH_DNA-bd_sf"/>
</dbReference>
<keyword evidence="3" id="KW-0238">DNA-binding</keyword>
<organism evidence="6 7">
    <name type="scientific">Paraburkholderia panacisoli</name>
    <dbReference type="NCBI Taxonomy" id="2603818"/>
    <lineage>
        <taxon>Bacteria</taxon>
        <taxon>Pseudomonadati</taxon>
        <taxon>Pseudomonadota</taxon>
        <taxon>Betaproteobacteria</taxon>
        <taxon>Burkholderiales</taxon>
        <taxon>Burkholderiaceae</taxon>
        <taxon>Paraburkholderia</taxon>
    </lineage>
</organism>
<comment type="caution">
    <text evidence="6">The sequence shown here is derived from an EMBL/GenBank/DDBJ whole genome shotgun (WGS) entry which is preliminary data.</text>
</comment>
<feature type="domain" description="HTH lysR-type" evidence="5">
    <location>
        <begin position="1"/>
        <end position="58"/>
    </location>
</feature>
<dbReference type="EMBL" id="VTUZ01000112">
    <property type="protein sequence ID" value="KAA0996087.1"/>
    <property type="molecule type" value="Genomic_DNA"/>
</dbReference>
<dbReference type="GO" id="GO:0003677">
    <property type="term" value="F:DNA binding"/>
    <property type="evidence" value="ECO:0007669"/>
    <property type="project" value="UniProtKB-KW"/>
</dbReference>
<dbReference type="RefSeq" id="WP_149676938.1">
    <property type="nucleotide sequence ID" value="NZ_VTUZ01000112.1"/>
</dbReference>
<dbReference type="InterPro" id="IPR000847">
    <property type="entry name" value="LysR_HTH_N"/>
</dbReference>
<proteinExistence type="inferred from homology"/>
<reference evidence="6 7" key="1">
    <citation type="submission" date="2019-08" db="EMBL/GenBank/DDBJ databases">
        <title>Paraburkholderia sp. DCY113.</title>
        <authorList>
            <person name="Kang J."/>
        </authorList>
    </citation>
    <scope>NUCLEOTIDE SEQUENCE [LARGE SCALE GENOMIC DNA]</scope>
    <source>
        <strain evidence="6 7">DCY113</strain>
    </source>
</reference>
<dbReference type="InterPro" id="IPR005119">
    <property type="entry name" value="LysR_subst-bd"/>
</dbReference>
<dbReference type="Pfam" id="PF03466">
    <property type="entry name" value="LysR_substrate"/>
    <property type="match status" value="1"/>
</dbReference>
<dbReference type="PRINTS" id="PR00039">
    <property type="entry name" value="HTHLYSR"/>
</dbReference>
<evidence type="ECO:0000256" key="1">
    <source>
        <dbReference type="ARBA" id="ARBA00009437"/>
    </source>
</evidence>
<dbReference type="InterPro" id="IPR050950">
    <property type="entry name" value="HTH-type_LysR_regulators"/>
</dbReference>
<comment type="similarity">
    <text evidence="1">Belongs to the LysR transcriptional regulatory family.</text>
</comment>
<dbReference type="SUPFAM" id="SSF53850">
    <property type="entry name" value="Periplasmic binding protein-like II"/>
    <property type="match status" value="1"/>
</dbReference>
<evidence type="ECO:0000313" key="7">
    <source>
        <dbReference type="Proteomes" id="UP000325273"/>
    </source>
</evidence>
<gene>
    <name evidence="6" type="ORF">FVF58_50660</name>
</gene>
<keyword evidence="4" id="KW-0804">Transcription</keyword>
<protein>
    <submittedName>
        <fullName evidence="6">LysR family transcriptional regulator</fullName>
    </submittedName>
</protein>
<name>A0A5B0FXR9_9BURK</name>
<dbReference type="Gene3D" id="1.10.10.10">
    <property type="entry name" value="Winged helix-like DNA-binding domain superfamily/Winged helix DNA-binding domain"/>
    <property type="match status" value="1"/>
</dbReference>
<keyword evidence="7" id="KW-1185">Reference proteome</keyword>
<evidence type="ECO:0000256" key="3">
    <source>
        <dbReference type="ARBA" id="ARBA00023125"/>
    </source>
</evidence>
<sequence length="321" mass="35881">MDLKQIRAFAHIAELRSFTRAAAFLHISQPALSRQMRLLEEELKMKLFQRQTHGVELTNEGLAFFNRCREVLSNFEQLKQDFTPAKGAQLAVMGSVSVGLPVPASRFATPRLLAAARDAYPGLSVRFVEGFSGLLHEWLISGSLDIAILFEPRTSKILTSKPLLMENLFAICKPEKTRRSQAFIEARDLGATPLILPHRPHILRELVDSLHLSHVEVMEIDSASLMIELASSGIGITILPRESASHAVRSGDVIALPILNPTLSWQVTVCYSNVRPLSLGARVVLDLLRKEISYKVTSGEWPHGRLIRTENDEFFEDMPPE</sequence>
<evidence type="ECO:0000313" key="6">
    <source>
        <dbReference type="EMBL" id="KAA0996087.1"/>
    </source>
</evidence>
<evidence type="ECO:0000256" key="4">
    <source>
        <dbReference type="ARBA" id="ARBA00023163"/>
    </source>
</evidence>
<dbReference type="Proteomes" id="UP000325273">
    <property type="component" value="Unassembled WGS sequence"/>
</dbReference>